<dbReference type="EMBL" id="CADCTQ010000387">
    <property type="protein sequence ID" value="CAA9291783.1"/>
    <property type="molecule type" value="Genomic_DNA"/>
</dbReference>
<dbReference type="InterPro" id="IPR022488">
    <property type="entry name" value="PPK2-related"/>
</dbReference>
<dbReference type="AlphaFoldDB" id="A0A6J4JZG5"/>
<organism evidence="5">
    <name type="scientific">uncultured Cytophagales bacterium</name>
    <dbReference type="NCBI Taxonomy" id="158755"/>
    <lineage>
        <taxon>Bacteria</taxon>
        <taxon>Pseudomonadati</taxon>
        <taxon>Bacteroidota</taxon>
        <taxon>Sphingobacteriia</taxon>
        <taxon>Sphingobacteriales</taxon>
        <taxon>environmental samples</taxon>
    </lineage>
</organism>
<evidence type="ECO:0000256" key="2">
    <source>
        <dbReference type="ARBA" id="ARBA00022679"/>
    </source>
</evidence>
<dbReference type="EC" id="2.-.-.-" evidence="5"/>
<dbReference type="SUPFAM" id="SSF52540">
    <property type="entry name" value="P-loop containing nucleoside triphosphate hydrolases"/>
    <property type="match status" value="1"/>
</dbReference>
<protein>
    <submittedName>
        <fullName evidence="5">Polyphosphate kinase 2</fullName>
        <ecNumber evidence="5">2.-.-.-</ecNumber>
    </submittedName>
</protein>
<comment type="similarity">
    <text evidence="1">Belongs to the polyphosphate kinase 2 (PPK2) family. Class I subfamily.</text>
</comment>
<dbReference type="NCBIfam" id="TIGR03709">
    <property type="entry name" value="PPK2_rel_1"/>
    <property type="match status" value="1"/>
</dbReference>
<dbReference type="PANTHER" id="PTHR34383:SF3">
    <property type="entry name" value="POLYPHOSPHATE:AMP PHOSPHOTRANSFERASE"/>
    <property type="match status" value="1"/>
</dbReference>
<dbReference type="Gene3D" id="3.40.50.300">
    <property type="entry name" value="P-loop containing nucleotide triphosphate hydrolases"/>
    <property type="match status" value="1"/>
</dbReference>
<accession>A0A6J4JZG5</accession>
<evidence type="ECO:0000256" key="1">
    <source>
        <dbReference type="ARBA" id="ARBA00009924"/>
    </source>
</evidence>
<evidence type="ECO:0000259" key="4">
    <source>
        <dbReference type="Pfam" id="PF03976"/>
    </source>
</evidence>
<dbReference type="GO" id="GO:0008976">
    <property type="term" value="F:polyphosphate kinase activity"/>
    <property type="evidence" value="ECO:0007669"/>
    <property type="project" value="InterPro"/>
</dbReference>
<name>A0A6J4JZG5_9SPHI</name>
<dbReference type="GO" id="GO:0006797">
    <property type="term" value="P:polyphosphate metabolic process"/>
    <property type="evidence" value="ECO:0007669"/>
    <property type="project" value="InterPro"/>
</dbReference>
<dbReference type="InterPro" id="IPR016898">
    <property type="entry name" value="Polyphosphate_phosphotransfera"/>
</dbReference>
<evidence type="ECO:0000313" key="5">
    <source>
        <dbReference type="EMBL" id="CAA9291783.1"/>
    </source>
</evidence>
<feature type="domain" description="Polyphosphate kinase-2-related" evidence="4">
    <location>
        <begin position="17"/>
        <end position="235"/>
    </location>
</feature>
<dbReference type="InterPro" id="IPR027417">
    <property type="entry name" value="P-loop_NTPase"/>
</dbReference>
<keyword evidence="3 5" id="KW-0418">Kinase</keyword>
<reference evidence="5" key="1">
    <citation type="submission" date="2020-02" db="EMBL/GenBank/DDBJ databases">
        <authorList>
            <person name="Meier V. D."/>
        </authorList>
    </citation>
    <scope>NUCLEOTIDE SEQUENCE</scope>
    <source>
        <strain evidence="5">AVDCRST_MAG56</strain>
    </source>
</reference>
<dbReference type="PANTHER" id="PTHR34383">
    <property type="entry name" value="POLYPHOSPHATE:AMP PHOSPHOTRANSFERASE-RELATED"/>
    <property type="match status" value="1"/>
</dbReference>
<sequence>MIRLKELSTKPPKEAVKDEYKVKTAELLDKLRDLQKKLYAQAEYSLLVVLQGLDASGKDGAINHVFSGLNLLGCEVTAFKAPSEEEKKHDFLWRVHNRVPAKGMIGVFNRSHYEDVLVPRVQKWVNADVIKGRYEHINHFEQLLADSQTTVVKCYLHVSPEEQQSRLVERTQNPEKYWKHNDGDWAVAAQRDQYLEAYEDVFKHCSEAAPWHIIPSDKNWYKQYTLARITVEALEKLPLAYPAFR</sequence>
<proteinExistence type="inferred from homology"/>
<dbReference type="Pfam" id="PF03976">
    <property type="entry name" value="PPK2"/>
    <property type="match status" value="1"/>
</dbReference>
<evidence type="ECO:0000256" key="3">
    <source>
        <dbReference type="ARBA" id="ARBA00022777"/>
    </source>
</evidence>
<dbReference type="PIRSF" id="PIRSF028756">
    <property type="entry name" value="PPK2_prd"/>
    <property type="match status" value="1"/>
</dbReference>
<dbReference type="InterPro" id="IPR022300">
    <property type="entry name" value="PPK2-rel_1"/>
</dbReference>
<keyword evidence="2 5" id="KW-0808">Transferase</keyword>
<gene>
    <name evidence="5" type="ORF">AVDCRST_MAG56-4648</name>
</gene>